<reference evidence="2" key="1">
    <citation type="submission" date="2023-07" db="EMBL/GenBank/DDBJ databases">
        <title>A draft genome of Kazachstania heterogenica Y-27499.</title>
        <authorList>
            <person name="Donic C."/>
            <person name="Kralova J.S."/>
            <person name="Fidel L."/>
            <person name="Ben-Dor S."/>
            <person name="Jung S."/>
        </authorList>
    </citation>
    <scope>NUCLEOTIDE SEQUENCE [LARGE SCALE GENOMIC DNA]</scope>
    <source>
        <strain evidence="2">Y27499</strain>
    </source>
</reference>
<protein>
    <submittedName>
        <fullName evidence="1">Uncharacterized protein</fullName>
    </submittedName>
</protein>
<dbReference type="AlphaFoldDB" id="A0AAN7WSS2"/>
<evidence type="ECO:0000313" key="2">
    <source>
        <dbReference type="Proteomes" id="UP001306508"/>
    </source>
</evidence>
<name>A0AAN7WSS2_9SACH</name>
<dbReference type="Proteomes" id="UP001306508">
    <property type="component" value="Unassembled WGS sequence"/>
</dbReference>
<organism evidence="1 2">
    <name type="scientific">Arxiozyma heterogenica</name>
    <dbReference type="NCBI Taxonomy" id="278026"/>
    <lineage>
        <taxon>Eukaryota</taxon>
        <taxon>Fungi</taxon>
        <taxon>Dikarya</taxon>
        <taxon>Ascomycota</taxon>
        <taxon>Saccharomycotina</taxon>
        <taxon>Saccharomycetes</taxon>
        <taxon>Saccharomycetales</taxon>
        <taxon>Saccharomycetaceae</taxon>
        <taxon>Arxiozyma</taxon>
    </lineage>
</organism>
<gene>
    <name evidence="1" type="ORF">RI543_003379</name>
</gene>
<comment type="caution">
    <text evidence="1">The sequence shown here is derived from an EMBL/GenBank/DDBJ whole genome shotgun (WGS) entry which is preliminary data.</text>
</comment>
<sequence length="275" mass="31797">MDYNTYPLPIQSIWIEEDQFLEKVYGFHINQMLEFEGHNNSNDEICKNKDKRPRIAFINSNKPHLGNKNNISLNHITTFPIIDIKRNDQDDNTINKRNHLFPQKLLNILRKNQLLNKFKKSQIDNGKSLYCKINSALPSNANAINNNTISAPFQFQHISHGEDLLSDYNNSSLYEEIYSYISRTENTNDKETYYNNNDTCTYNEECNKTTESTLFSSTNSKNSMGFSAFCTPKLNTAESTSSSRIFDLEKNTDYKAYSFPCTVTPPSSFKQYETS</sequence>
<evidence type="ECO:0000313" key="1">
    <source>
        <dbReference type="EMBL" id="KAK5779488.1"/>
    </source>
</evidence>
<dbReference type="EMBL" id="JAWIZZ010000047">
    <property type="protein sequence ID" value="KAK5779488.1"/>
    <property type="molecule type" value="Genomic_DNA"/>
</dbReference>
<proteinExistence type="predicted"/>
<accession>A0AAN7WSS2</accession>
<keyword evidence="2" id="KW-1185">Reference proteome</keyword>